<dbReference type="KEGG" id="mmab:HQ865_25805"/>
<keyword evidence="1" id="KW-0732">Signal</keyword>
<name>A0A7D4UMM3_9SPHI</name>
<keyword evidence="4" id="KW-1185">Reference proteome</keyword>
<dbReference type="PANTHER" id="PTHR34606">
    <property type="entry name" value="BON DOMAIN-CONTAINING PROTEIN"/>
    <property type="match status" value="1"/>
</dbReference>
<dbReference type="Pfam" id="PF04972">
    <property type="entry name" value="BON"/>
    <property type="match status" value="3"/>
</dbReference>
<dbReference type="Gene3D" id="3.30.1340.30">
    <property type="match status" value="3"/>
</dbReference>
<dbReference type="InterPro" id="IPR014004">
    <property type="entry name" value="Transpt-assoc_nodulatn_dom_bac"/>
</dbReference>
<sequence length="222" mass="24468">MKTDLEIQKDVQEELQWQPFLRAAEIGVSVKNGIVTLTGQVDSYAKKLEAEQAAKKVFGVKAVAEEIQVGLSPAYRKNDTEIAAAVLHALKWHTAIPDDRIQVKVEDGFVKLEGEVEWAFERNSATNAVKYLTGVRSVANLITVKPKITAHELEKKIRAAFHRSATVDAEKITVTVAGNKATLTGKVRSFAEKKEAENAVWAGPGIFSLDSRLIVEEPELVY</sequence>
<feature type="domain" description="BON" evidence="2">
    <location>
        <begin position="78"/>
        <end position="146"/>
    </location>
</feature>
<accession>A0A7D4UMM3</accession>
<feature type="domain" description="BON" evidence="2">
    <location>
        <begin position="3"/>
        <end position="71"/>
    </location>
</feature>
<gene>
    <name evidence="3" type="ORF">HQ865_25805</name>
</gene>
<dbReference type="AlphaFoldDB" id="A0A7D4UMM3"/>
<evidence type="ECO:0000256" key="1">
    <source>
        <dbReference type="ARBA" id="ARBA00022729"/>
    </source>
</evidence>
<dbReference type="PROSITE" id="PS50914">
    <property type="entry name" value="BON"/>
    <property type="match status" value="3"/>
</dbReference>
<dbReference type="Proteomes" id="UP000505355">
    <property type="component" value="Chromosome"/>
</dbReference>
<organism evidence="3 4">
    <name type="scientific">Mucilaginibacter mali</name>
    <dbReference type="NCBI Taxonomy" id="2740462"/>
    <lineage>
        <taxon>Bacteria</taxon>
        <taxon>Pseudomonadati</taxon>
        <taxon>Bacteroidota</taxon>
        <taxon>Sphingobacteriia</taxon>
        <taxon>Sphingobacteriales</taxon>
        <taxon>Sphingobacteriaceae</taxon>
        <taxon>Mucilaginibacter</taxon>
    </lineage>
</organism>
<dbReference type="RefSeq" id="WP_173417667.1">
    <property type="nucleotide sequence ID" value="NZ_CP054139.1"/>
</dbReference>
<evidence type="ECO:0000313" key="4">
    <source>
        <dbReference type="Proteomes" id="UP000505355"/>
    </source>
</evidence>
<dbReference type="InterPro" id="IPR051686">
    <property type="entry name" value="Lipoprotein_DolP"/>
</dbReference>
<evidence type="ECO:0000313" key="3">
    <source>
        <dbReference type="EMBL" id="QKJ33022.1"/>
    </source>
</evidence>
<reference evidence="3 4" key="1">
    <citation type="submission" date="2020-05" db="EMBL/GenBank/DDBJ databases">
        <title>Mucilaginibacter mali sp. nov.</title>
        <authorList>
            <person name="Kim H.S."/>
            <person name="Lee K.C."/>
            <person name="Suh M.K."/>
            <person name="Kim J.-S."/>
            <person name="Han K.-I."/>
            <person name="Eom M.K."/>
            <person name="Shin Y.K."/>
            <person name="Lee J.-S."/>
        </authorList>
    </citation>
    <scope>NUCLEOTIDE SEQUENCE [LARGE SCALE GENOMIC DNA]</scope>
    <source>
        <strain evidence="3 4">G2-14</strain>
    </source>
</reference>
<evidence type="ECO:0000259" key="2">
    <source>
        <dbReference type="PROSITE" id="PS50914"/>
    </source>
</evidence>
<protein>
    <submittedName>
        <fullName evidence="3">BON domain-containing protein</fullName>
    </submittedName>
</protein>
<feature type="domain" description="BON" evidence="2">
    <location>
        <begin position="149"/>
        <end position="217"/>
    </location>
</feature>
<proteinExistence type="predicted"/>
<dbReference type="InterPro" id="IPR007055">
    <property type="entry name" value="BON_dom"/>
</dbReference>
<dbReference type="EMBL" id="CP054139">
    <property type="protein sequence ID" value="QKJ33022.1"/>
    <property type="molecule type" value="Genomic_DNA"/>
</dbReference>
<dbReference type="PANTHER" id="PTHR34606:SF4">
    <property type="entry name" value="OUTER MEMBRANE LIPOPROTEIN DOLP"/>
    <property type="match status" value="1"/>
</dbReference>
<dbReference type="SMART" id="SM00749">
    <property type="entry name" value="BON"/>
    <property type="match status" value="3"/>
</dbReference>